<dbReference type="Proteomes" id="UP001064489">
    <property type="component" value="Chromosome 6"/>
</dbReference>
<dbReference type="PANTHER" id="PTHR20921">
    <property type="entry name" value="TRANSMEMBRANE PROTEIN 222"/>
    <property type="match status" value="1"/>
</dbReference>
<dbReference type="PROSITE" id="PS00018">
    <property type="entry name" value="EF_HAND_1"/>
    <property type="match status" value="1"/>
</dbReference>
<feature type="transmembrane region" description="Helical" evidence="1">
    <location>
        <begin position="188"/>
        <end position="218"/>
    </location>
</feature>
<dbReference type="PANTHER" id="PTHR20921:SF7">
    <property type="entry name" value="PROTEIN REVERSION-TO-ETHYLENE SENSITIVITY1"/>
    <property type="match status" value="1"/>
</dbReference>
<gene>
    <name evidence="2" type="ORF">LWI28_004876</name>
</gene>
<dbReference type="GO" id="GO:0005783">
    <property type="term" value="C:endoplasmic reticulum"/>
    <property type="evidence" value="ECO:0007669"/>
    <property type="project" value="TreeGrafter"/>
</dbReference>
<evidence type="ECO:0000256" key="1">
    <source>
        <dbReference type="SAM" id="Phobius"/>
    </source>
</evidence>
<evidence type="ECO:0000313" key="3">
    <source>
        <dbReference type="Proteomes" id="UP001064489"/>
    </source>
</evidence>
<dbReference type="InterPro" id="IPR008496">
    <property type="entry name" value="TMEM222/RTE1"/>
</dbReference>
<proteinExistence type="predicted"/>
<keyword evidence="1" id="KW-0812">Transmembrane</keyword>
<dbReference type="EMBL" id="JAJSOW010000004">
    <property type="protein sequence ID" value="KAI9191188.1"/>
    <property type="molecule type" value="Genomic_DNA"/>
</dbReference>
<feature type="transmembrane region" description="Helical" evidence="1">
    <location>
        <begin position="157"/>
        <end position="176"/>
    </location>
</feature>
<keyword evidence="3" id="KW-1185">Reference proteome</keyword>
<organism evidence="2 3">
    <name type="scientific">Acer negundo</name>
    <name type="common">Box elder</name>
    <dbReference type="NCBI Taxonomy" id="4023"/>
    <lineage>
        <taxon>Eukaryota</taxon>
        <taxon>Viridiplantae</taxon>
        <taxon>Streptophyta</taxon>
        <taxon>Embryophyta</taxon>
        <taxon>Tracheophyta</taxon>
        <taxon>Spermatophyta</taxon>
        <taxon>Magnoliopsida</taxon>
        <taxon>eudicotyledons</taxon>
        <taxon>Gunneridae</taxon>
        <taxon>Pentapetalae</taxon>
        <taxon>rosids</taxon>
        <taxon>malvids</taxon>
        <taxon>Sapindales</taxon>
        <taxon>Sapindaceae</taxon>
        <taxon>Hippocastanoideae</taxon>
        <taxon>Acereae</taxon>
        <taxon>Acer</taxon>
    </lineage>
</organism>
<dbReference type="InterPro" id="IPR018247">
    <property type="entry name" value="EF_Hand_1_Ca_BS"/>
</dbReference>
<dbReference type="AlphaFoldDB" id="A0AAD5J855"/>
<dbReference type="GO" id="GO:0005794">
    <property type="term" value="C:Golgi apparatus"/>
    <property type="evidence" value="ECO:0007669"/>
    <property type="project" value="TreeGrafter"/>
</dbReference>
<dbReference type="GO" id="GO:0010104">
    <property type="term" value="P:regulation of ethylene-activated signaling pathway"/>
    <property type="evidence" value="ECO:0007669"/>
    <property type="project" value="TreeGrafter"/>
</dbReference>
<keyword evidence="1" id="KW-1133">Transmembrane helix</keyword>
<reference evidence="2" key="1">
    <citation type="journal article" date="2022" name="Plant J.">
        <title>Strategies of tolerance reflected in two North American maple genomes.</title>
        <authorList>
            <person name="McEvoy S.L."/>
            <person name="Sezen U.U."/>
            <person name="Trouern-Trend A."/>
            <person name="McMahon S.M."/>
            <person name="Schaberg P.G."/>
            <person name="Yang J."/>
            <person name="Wegrzyn J.L."/>
            <person name="Swenson N.G."/>
        </authorList>
    </citation>
    <scope>NUCLEOTIDE SEQUENCE</scope>
    <source>
        <strain evidence="2">91603</strain>
    </source>
</reference>
<comment type="caution">
    <text evidence="2">The sequence shown here is derived from an EMBL/GenBank/DDBJ whole genome shotgun (WGS) entry which is preliminary data.</text>
</comment>
<evidence type="ECO:0000313" key="2">
    <source>
        <dbReference type="EMBL" id="KAI9191188.1"/>
    </source>
</evidence>
<protein>
    <submittedName>
        <fullName evidence="2">Uncharacterized protein</fullName>
    </submittedName>
</protein>
<keyword evidence="1" id="KW-0472">Membrane</keyword>
<accession>A0AAD5J855</accession>
<dbReference type="GO" id="GO:0009723">
    <property type="term" value="P:response to ethylene"/>
    <property type="evidence" value="ECO:0007669"/>
    <property type="project" value="TreeGrafter"/>
</dbReference>
<reference evidence="2" key="2">
    <citation type="submission" date="2023-02" db="EMBL/GenBank/DDBJ databases">
        <authorList>
            <person name="Swenson N.G."/>
            <person name="Wegrzyn J.L."/>
            <person name="Mcevoy S.L."/>
        </authorList>
    </citation>
    <scope>NUCLEOTIDE SEQUENCE</scope>
    <source>
        <strain evidence="2">91603</strain>
        <tissue evidence="2">Leaf</tissue>
    </source>
</reference>
<name>A0AAD5J855_ACENE</name>
<sequence>MNKQLVEGKQSHFWFCFCCTNLDISASASLLFTVWTPLPVVSWLAPFIGHVGICREDGVILDFSGSNLINVDEFAFGAAARYLHLDRTKCCFPPNLVEHTCNIGYRHSEYGSAITWDDALQLSRRNYEHRTYNLFTCNSYSFTANCLNRLCYDGSMGWNMINVAALMLFKGYWINFMSVIRSFLPSMLVVSLGVMLVGWPFLIGLLSFSLLLLGWFVLGTYCFKSLLDC</sequence>
<dbReference type="Pfam" id="PF05608">
    <property type="entry name" value="RTE1"/>
    <property type="match status" value="1"/>
</dbReference>